<reference evidence="1 2" key="1">
    <citation type="submission" date="2022-09" db="EMBL/GenBank/DDBJ databases">
        <title>Interaction between co-microsymbionts with complementary sets of symbiotic genes in legume-rhizobium systems.</title>
        <authorList>
            <person name="Safronova V."/>
            <person name="Sazanova A."/>
            <person name="Afonin A."/>
            <person name="Chirak E."/>
        </authorList>
    </citation>
    <scope>NUCLEOTIDE SEQUENCE [LARGE SCALE GENOMIC DNA]</scope>
    <source>
        <strain evidence="1 2">A18/4-1</strain>
    </source>
</reference>
<gene>
    <name evidence="1" type="ORF">N8A98_06705</name>
</gene>
<keyword evidence="2" id="KW-1185">Reference proteome</keyword>
<evidence type="ECO:0000313" key="1">
    <source>
        <dbReference type="EMBL" id="UXN70871.1"/>
    </source>
</evidence>
<dbReference type="EMBL" id="CP104965">
    <property type="protein sequence ID" value="UXN70871.1"/>
    <property type="molecule type" value="Genomic_DNA"/>
</dbReference>
<organism evidence="1 2">
    <name type="scientific">Devosia neptuniae</name>
    <dbReference type="NCBI Taxonomy" id="191302"/>
    <lineage>
        <taxon>Bacteria</taxon>
        <taxon>Pseudomonadati</taxon>
        <taxon>Pseudomonadota</taxon>
        <taxon>Alphaproteobacteria</taxon>
        <taxon>Hyphomicrobiales</taxon>
        <taxon>Devosiaceae</taxon>
        <taxon>Devosia</taxon>
    </lineage>
</organism>
<protein>
    <submittedName>
        <fullName evidence="1">Uncharacterized protein</fullName>
    </submittedName>
</protein>
<proteinExistence type="predicted"/>
<sequence>MSITVKISLTETSQVIEHEAKNTYTKGPFFCVYAVDGTVFKYPVANVWRVAEQYGDSGRPQS</sequence>
<evidence type="ECO:0000313" key="2">
    <source>
        <dbReference type="Proteomes" id="UP001061862"/>
    </source>
</evidence>
<dbReference type="Proteomes" id="UP001061862">
    <property type="component" value="Chromosome"/>
</dbReference>
<dbReference type="RefSeq" id="WP_262170146.1">
    <property type="nucleotide sequence ID" value="NZ_CP104965.1"/>
</dbReference>
<name>A0ABY6CIP5_9HYPH</name>
<accession>A0ABY6CIP5</accession>